<keyword evidence="4" id="KW-1185">Reference proteome</keyword>
<dbReference type="Pfam" id="PF10646">
    <property type="entry name" value="Germane"/>
    <property type="match status" value="1"/>
</dbReference>
<evidence type="ECO:0000313" key="4">
    <source>
        <dbReference type="Proteomes" id="UP000525298"/>
    </source>
</evidence>
<organism evidence="3 4">
    <name type="scientific">Desulfosalsimonas propionicica</name>
    <dbReference type="NCBI Taxonomy" id="332175"/>
    <lineage>
        <taxon>Bacteria</taxon>
        <taxon>Pseudomonadati</taxon>
        <taxon>Thermodesulfobacteriota</taxon>
        <taxon>Desulfobacteria</taxon>
        <taxon>Desulfobacterales</taxon>
        <taxon>Desulfosalsimonadaceae</taxon>
        <taxon>Desulfosalsimonas</taxon>
    </lineage>
</organism>
<keyword evidence="1" id="KW-0732">Signal</keyword>
<feature type="signal peptide" evidence="1">
    <location>
        <begin position="1"/>
        <end position="24"/>
    </location>
</feature>
<evidence type="ECO:0000313" key="3">
    <source>
        <dbReference type="EMBL" id="MBA2879831.1"/>
    </source>
</evidence>
<dbReference type="InterPro" id="IPR019606">
    <property type="entry name" value="GerMN"/>
</dbReference>
<evidence type="ECO:0000259" key="2">
    <source>
        <dbReference type="SMART" id="SM00909"/>
    </source>
</evidence>
<dbReference type="SMART" id="SM00909">
    <property type="entry name" value="Germane"/>
    <property type="match status" value="1"/>
</dbReference>
<dbReference type="AlphaFoldDB" id="A0A7W0HJ80"/>
<evidence type="ECO:0000256" key="1">
    <source>
        <dbReference type="SAM" id="SignalP"/>
    </source>
</evidence>
<proteinExistence type="predicted"/>
<dbReference type="Proteomes" id="UP000525298">
    <property type="component" value="Unassembled WGS sequence"/>
</dbReference>
<comment type="caution">
    <text evidence="3">The sequence shown here is derived from an EMBL/GenBank/DDBJ whole genome shotgun (WGS) entry which is preliminary data.</text>
</comment>
<protein>
    <submittedName>
        <fullName evidence="3">Spore germination protein GerM</fullName>
    </submittedName>
</protein>
<sequence length="179" mass="19561">MGLNRWCRQLPCLCLVFWFVFAGAAAGARNTASERHPEGEIFLYFVDPEAGYLAGEPRNIDFSNERKDPGQFYTRIVEELISGPKTRLEAPLSAQTDVRGVYAGTAGVAYVDLSAEAADLHTKGVRSELLSVYSIVNTLILNSNGIQAVQILIEGSPVQTLAGHVDIRLPLNAQMLLVR</sequence>
<accession>A0A7W0HJ80</accession>
<reference evidence="3 4" key="1">
    <citation type="submission" date="2020-07" db="EMBL/GenBank/DDBJ databases">
        <title>Genomic Encyclopedia of Type Strains, Phase IV (KMG-IV): sequencing the most valuable type-strain genomes for metagenomic binning, comparative biology and taxonomic classification.</title>
        <authorList>
            <person name="Goeker M."/>
        </authorList>
    </citation>
    <scope>NUCLEOTIDE SEQUENCE [LARGE SCALE GENOMIC DNA]</scope>
    <source>
        <strain evidence="3 4">DSM 17721</strain>
    </source>
</reference>
<feature type="chain" id="PRO_5031280360" evidence="1">
    <location>
        <begin position="25"/>
        <end position="179"/>
    </location>
</feature>
<gene>
    <name evidence="3" type="ORF">HNR65_000138</name>
</gene>
<dbReference type="RefSeq" id="WP_181549525.1">
    <property type="nucleotide sequence ID" value="NZ_JACDUS010000001.1"/>
</dbReference>
<feature type="domain" description="GerMN" evidence="2">
    <location>
        <begin position="73"/>
        <end position="162"/>
    </location>
</feature>
<dbReference type="EMBL" id="JACDUS010000001">
    <property type="protein sequence ID" value="MBA2879831.1"/>
    <property type="molecule type" value="Genomic_DNA"/>
</dbReference>
<name>A0A7W0HJ80_9BACT</name>